<name>A0A6C0DKE9_9ZZZZ</name>
<evidence type="ECO:0000256" key="2">
    <source>
        <dbReference type="ARBA" id="ARBA00001913"/>
    </source>
</evidence>
<evidence type="ECO:0000256" key="10">
    <source>
        <dbReference type="SAM" id="Coils"/>
    </source>
</evidence>
<dbReference type="GO" id="GO:0003677">
    <property type="term" value="F:DNA binding"/>
    <property type="evidence" value="ECO:0007669"/>
    <property type="project" value="UniProtKB-KW"/>
</dbReference>
<reference evidence="13" key="1">
    <citation type="journal article" date="2020" name="Nature">
        <title>Giant virus diversity and host interactions through global metagenomics.</title>
        <authorList>
            <person name="Schulz F."/>
            <person name="Roux S."/>
            <person name="Paez-Espino D."/>
            <person name="Jungbluth S."/>
            <person name="Walsh D.A."/>
            <person name="Denef V.J."/>
            <person name="McMahon K.D."/>
            <person name="Konstantinidis K.T."/>
            <person name="Eloe-Fadrosh E.A."/>
            <person name="Kyrpides N.C."/>
            <person name="Woyke T."/>
        </authorList>
    </citation>
    <scope>NUCLEOTIDE SEQUENCE</scope>
    <source>
        <strain evidence="13">GVMAG-M-3300023174-207</strain>
    </source>
</reference>
<dbReference type="Pfam" id="PF00204">
    <property type="entry name" value="DNA_gyraseB"/>
    <property type="match status" value="1"/>
</dbReference>
<dbReference type="InterPro" id="IPR013758">
    <property type="entry name" value="Topo_IIA_A/C_ab"/>
</dbReference>
<dbReference type="Gene3D" id="3.90.199.10">
    <property type="entry name" value="Topoisomerase II, domain 5"/>
    <property type="match status" value="2"/>
</dbReference>
<dbReference type="InterPro" id="IPR013757">
    <property type="entry name" value="Topo_IIA_A_a_sf"/>
</dbReference>
<keyword evidence="10" id="KW-0175">Coiled coil</keyword>
<dbReference type="SUPFAM" id="SSF51294">
    <property type="entry name" value="Hedgehog/intein (Hint) domain"/>
    <property type="match status" value="1"/>
</dbReference>
<feature type="coiled-coil region" evidence="10">
    <location>
        <begin position="1589"/>
        <end position="1619"/>
    </location>
</feature>
<dbReference type="InterPro" id="IPR031660">
    <property type="entry name" value="TOPRIM_C"/>
</dbReference>
<dbReference type="InterPro" id="IPR036844">
    <property type="entry name" value="Hint_dom_sf"/>
</dbReference>
<feature type="domain" description="Topo IIA-type catalytic" evidence="12">
    <location>
        <begin position="741"/>
        <end position="1626"/>
    </location>
</feature>
<dbReference type="InterPro" id="IPR013506">
    <property type="entry name" value="Topo_IIA_bsu_dom2"/>
</dbReference>
<keyword evidence="9" id="KW-0413">Isomerase</keyword>
<dbReference type="Pfam" id="PF16898">
    <property type="entry name" value="TOPRIM_C"/>
    <property type="match status" value="1"/>
</dbReference>
<dbReference type="InterPro" id="IPR036890">
    <property type="entry name" value="HATPase_C_sf"/>
</dbReference>
<sequence>MSSKVKLTDAIKAISNNTSETLVKKPVTKKKNDKKSVVVDEDEIVLDEAKFNESFDVGKKKGDVTYKKLQLHEQILLRPDTYIGSCKNIPSSDPIYIKIGERIKEKNITYPEGLVRLFVEAVSNAIDNTWRSLQEGITPKFIKINITDNKISVWNDGKNIPLDIHPEEKVPIPELIFGNLLTSSNYNDNEERKTSGKNGLGIKAVSIFSSMFSVEIYNKDAGKIYTQIWRDNMYKKEPIVYKTKGFPKTAEDGKNGYTMVEFNPDFKRFGVDTFTDDTMALFEKLIYDTAMTVSLKGVKVIYNGSLVPINNIKDYVKLYFDEEPKDMMTLASKDCKVVICPNNEFTHVSFVNGIYTKDGGVHVKKWSDTIFKPISEKINTTLKDKSIDISHVKKHFFVFIYADVSNPLFGNQNKTRFDGPPVEAELKEAELKKLMKWDFVDKIKDSLKSKEINTLKNETERKRGMVNVEGLKDANFAGKKGKNTDCVLCVTEGDSANTYAIAGMKYGLKFGDKEVKGRDYIGSLPIRGKFLNVRNASIQSLLKNNEVKSLIQALGLQYDVDYSIDENFKKLRYGKLMAIVDADYDGYHITGLLFNFIHKLFPSLAKRKGFFNLMRIPIVKITGKHNKSFFTQHSAEEYIEKNKPKKEDIKYFKGLGTAQDEDIEEDFGRRIVEFEVDEKGDEMMSNIFGKENADFRKDWIMKYKYSLIPEGKDYTVEDLKVTDFLNNEMILFSIDDCKRSIPSMIDGLKESQRKILFSAFKRRLLYNDKSIKVAQFSGYVAEHSSYHHGEQNLVDTTIKLAQTFVGSNNIPLFFNEGQFGCLSPDTLILTWNGSVKRADTIVVGDSLIGDDGNIRNVLKTTSGFDNMFEIITENNNKYTINSQHILTLWYSENYKIIYKPSTKSINFNYFNGREIKSFGVIFNDDITNKDHHNKSKITKEEAFNIVNKKREELMKLYGGSLNIDIKLTDYMSLSKHNKKKLYMVSNTECINWDKKDVPIDPYILGIWLGDGNHEGKGITSIDEDVIKAFALYADTINCELIHDSNYGRTNENYHYGIRRKSSGKKSSIGDDNHSSSNCIGCKTSNKYNFVCDWKFNKTEPIVINDTAINGMKREDLNPWTQILKKNNLYKNKHIPDVYKYNDKETRLQLLAGFIDTDGTVKKTSRTKEGNLQYYIEISQSERLHKELIYSLEYISKSLGYSTFISRINNTKLTKKGEDMSILCLRIYGRTIHEIPTKLQRKKISNTTEARVKKYHNYSKFKINPIGKGKFYGWSIDGNERFLLGDFIVTHNSRVKNGDDAASGRYLFTKLNLPTRTIFRPEDDDFLKDRIEEGETVEKEFYVPIIPMILVNGCSAGIGSGFSSSIPSYKIEDIITQINNWLDKKVFDEIKPWYRGFNGNIIVDGKKIITEGVYEKIKEKTYKVTELPIGKSNISIDKYEEFLKKLQEEKKITSFSSNCTESIVDFTINVTDDFEVSHKSLNLTDNVYTSNMVLFDPSNKIKKYESVQDILEEFCNVRYSLYEVRKEGIVKSMEEDLLYIRNKIKFIGEIINNTISLKERDDESLNKELITKKYSLKEGSYDYLLNIQVRSMTSKRVNELKDKEDELKKQLENYKKKSIKDIWKAEMDELMKDYNKWLEFENGRKVSKKKKKVKK</sequence>
<dbReference type="InterPro" id="IPR027434">
    <property type="entry name" value="Homing_endonucl"/>
</dbReference>
<proteinExistence type="inferred from homology"/>
<dbReference type="Gene3D" id="1.10.268.10">
    <property type="entry name" value="Topoisomerase, domain 3"/>
    <property type="match status" value="1"/>
</dbReference>
<evidence type="ECO:0000256" key="9">
    <source>
        <dbReference type="ARBA" id="ARBA00023235"/>
    </source>
</evidence>
<dbReference type="Gene3D" id="3.30.1360.40">
    <property type="match status" value="1"/>
</dbReference>
<dbReference type="InterPro" id="IPR050634">
    <property type="entry name" value="DNA_Topoisomerase_II"/>
</dbReference>
<dbReference type="Pfam" id="PF00521">
    <property type="entry name" value="DNA_topoisoIV"/>
    <property type="match status" value="2"/>
</dbReference>
<dbReference type="PANTHER" id="PTHR10169:SF49">
    <property type="entry name" value="DNA TOPOISOMERASE 2, MITOCHONDRIAL"/>
    <property type="match status" value="1"/>
</dbReference>
<dbReference type="InterPro" id="IPR020568">
    <property type="entry name" value="Ribosomal_Su5_D2-typ_SF"/>
</dbReference>
<comment type="similarity">
    <text evidence="4">Belongs to the type II topoisomerase family.</text>
</comment>
<dbReference type="Gene3D" id="2.170.16.10">
    <property type="entry name" value="Hedgehog/Intein (Hint) domain"/>
    <property type="match status" value="2"/>
</dbReference>
<dbReference type="InterPro" id="IPR014721">
    <property type="entry name" value="Ribsml_uS5_D2-typ_fold_subgr"/>
</dbReference>
<dbReference type="GO" id="GO:0030908">
    <property type="term" value="P:protein splicing"/>
    <property type="evidence" value="ECO:0007669"/>
    <property type="project" value="InterPro"/>
</dbReference>
<accession>A0A6C0DKE9</accession>
<keyword evidence="8" id="KW-0238">DNA-binding</keyword>
<dbReference type="GO" id="GO:0004519">
    <property type="term" value="F:endonuclease activity"/>
    <property type="evidence" value="ECO:0007669"/>
    <property type="project" value="InterPro"/>
</dbReference>
<dbReference type="InterPro" id="IPR002205">
    <property type="entry name" value="Topo_IIA_dom_A"/>
</dbReference>
<dbReference type="EMBL" id="MN739627">
    <property type="protein sequence ID" value="QHT16901.1"/>
    <property type="molecule type" value="Genomic_DNA"/>
</dbReference>
<dbReference type="InterPro" id="IPR013759">
    <property type="entry name" value="Topo_IIA_B_C"/>
</dbReference>
<dbReference type="SMART" id="SM00434">
    <property type="entry name" value="TOP4c"/>
    <property type="match status" value="1"/>
</dbReference>
<keyword evidence="6" id="KW-0460">Magnesium</keyword>
<dbReference type="SMART" id="SM00433">
    <property type="entry name" value="TOP2c"/>
    <property type="match status" value="1"/>
</dbReference>
<evidence type="ECO:0000256" key="6">
    <source>
        <dbReference type="ARBA" id="ARBA00022842"/>
    </source>
</evidence>
<dbReference type="InterPro" id="IPR001241">
    <property type="entry name" value="Topo_IIA"/>
</dbReference>
<evidence type="ECO:0000256" key="4">
    <source>
        <dbReference type="ARBA" id="ARBA00011080"/>
    </source>
</evidence>
<dbReference type="InterPro" id="IPR013760">
    <property type="entry name" value="Topo_IIA-like_dom_sf"/>
</dbReference>
<evidence type="ECO:0000313" key="13">
    <source>
        <dbReference type="EMBL" id="QHT16901.1"/>
    </source>
</evidence>
<dbReference type="SUPFAM" id="SSF55874">
    <property type="entry name" value="ATPase domain of HSP90 chaperone/DNA topoisomerase II/histidine kinase"/>
    <property type="match status" value="1"/>
</dbReference>
<dbReference type="InterPro" id="IPR004042">
    <property type="entry name" value="Intein_endonuc_central"/>
</dbReference>
<dbReference type="PROSITE" id="PS52040">
    <property type="entry name" value="TOPO_IIA"/>
    <property type="match status" value="1"/>
</dbReference>
<dbReference type="GO" id="GO:0000819">
    <property type="term" value="P:sister chromatid segregation"/>
    <property type="evidence" value="ECO:0007669"/>
    <property type="project" value="TreeGrafter"/>
</dbReference>
<dbReference type="EC" id="5.6.2.2" evidence="5"/>
<evidence type="ECO:0000256" key="3">
    <source>
        <dbReference type="ARBA" id="ARBA00001946"/>
    </source>
</evidence>
<dbReference type="SUPFAM" id="SSF54211">
    <property type="entry name" value="Ribosomal protein S5 domain 2-like"/>
    <property type="match status" value="1"/>
</dbReference>
<comment type="cofactor">
    <cofactor evidence="2">
        <name>Ca(2+)</name>
        <dbReference type="ChEBI" id="CHEBI:29108"/>
    </cofactor>
</comment>
<protein>
    <recommendedName>
        <fullName evidence="5">DNA topoisomerase (ATP-hydrolyzing)</fullName>
        <ecNumber evidence="5">5.6.2.2</ecNumber>
    </recommendedName>
</protein>
<evidence type="ECO:0000256" key="5">
    <source>
        <dbReference type="ARBA" id="ARBA00012895"/>
    </source>
</evidence>
<dbReference type="PROSITE" id="PS00177">
    <property type="entry name" value="TOPOISOMERASE_II"/>
    <property type="match status" value="1"/>
</dbReference>
<dbReference type="GO" id="GO:0005634">
    <property type="term" value="C:nucleus"/>
    <property type="evidence" value="ECO:0007669"/>
    <property type="project" value="TreeGrafter"/>
</dbReference>
<dbReference type="PANTHER" id="PTHR10169">
    <property type="entry name" value="DNA TOPOISOMERASE/GYRASE"/>
    <property type="match status" value="1"/>
</dbReference>
<dbReference type="SUPFAM" id="SSF56719">
    <property type="entry name" value="Type II DNA topoisomerase"/>
    <property type="match status" value="2"/>
</dbReference>
<dbReference type="Gene3D" id="3.40.50.670">
    <property type="match status" value="1"/>
</dbReference>
<dbReference type="Gene3D" id="3.30.1490.30">
    <property type="match status" value="1"/>
</dbReference>
<evidence type="ECO:0000259" key="12">
    <source>
        <dbReference type="PROSITE" id="PS52040"/>
    </source>
</evidence>
<dbReference type="PRINTS" id="PR00418">
    <property type="entry name" value="TPI2FAMILY"/>
</dbReference>
<feature type="domain" description="DOD-type homing endonuclease" evidence="11">
    <location>
        <begin position="1003"/>
        <end position="1200"/>
    </location>
</feature>
<evidence type="ECO:0000256" key="8">
    <source>
        <dbReference type="ARBA" id="ARBA00023125"/>
    </source>
</evidence>
<evidence type="ECO:0000259" key="11">
    <source>
        <dbReference type="PROSITE" id="PS50819"/>
    </source>
</evidence>
<dbReference type="PRINTS" id="PR01158">
    <property type="entry name" value="TOPISMRASEII"/>
</dbReference>
<dbReference type="FunFam" id="3.40.50.670:FF:000001">
    <property type="entry name" value="DNA topoisomerase 2"/>
    <property type="match status" value="1"/>
</dbReference>
<dbReference type="SUPFAM" id="SSF55608">
    <property type="entry name" value="Homing endonucleases"/>
    <property type="match status" value="1"/>
</dbReference>
<dbReference type="Gene3D" id="3.30.230.10">
    <property type="match status" value="1"/>
</dbReference>
<comment type="catalytic activity">
    <reaction evidence="1">
        <text>ATP-dependent breakage, passage and rejoining of double-stranded DNA.</text>
        <dbReference type="EC" id="5.6.2.2"/>
    </reaction>
</comment>
<evidence type="ECO:0000256" key="1">
    <source>
        <dbReference type="ARBA" id="ARBA00000185"/>
    </source>
</evidence>
<dbReference type="InterPro" id="IPR018522">
    <property type="entry name" value="TopoIIA_CS"/>
</dbReference>
<comment type="cofactor">
    <cofactor evidence="3">
        <name>Mg(2+)</name>
        <dbReference type="ChEBI" id="CHEBI:18420"/>
    </cofactor>
</comment>
<dbReference type="InterPro" id="IPR001154">
    <property type="entry name" value="TopoII_euk"/>
</dbReference>
<dbReference type="Gene3D" id="3.30.565.10">
    <property type="entry name" value="Histidine kinase-like ATPase, C-terminal domain"/>
    <property type="match status" value="1"/>
</dbReference>
<keyword evidence="7" id="KW-0799">Topoisomerase</keyword>
<dbReference type="PROSITE" id="PS50819">
    <property type="entry name" value="INTEIN_ENDONUCLEASE"/>
    <property type="match status" value="1"/>
</dbReference>
<organism evidence="13">
    <name type="scientific">viral metagenome</name>
    <dbReference type="NCBI Taxonomy" id="1070528"/>
    <lineage>
        <taxon>unclassified sequences</taxon>
        <taxon>metagenomes</taxon>
        <taxon>organismal metagenomes</taxon>
    </lineage>
</organism>
<dbReference type="GO" id="GO:0000712">
    <property type="term" value="P:resolution of meiotic recombination intermediates"/>
    <property type="evidence" value="ECO:0007669"/>
    <property type="project" value="TreeGrafter"/>
</dbReference>
<dbReference type="GO" id="GO:0003918">
    <property type="term" value="F:DNA topoisomerase type II (double strand cut, ATP-hydrolyzing) activity"/>
    <property type="evidence" value="ECO:0007669"/>
    <property type="project" value="UniProtKB-EC"/>
</dbReference>
<dbReference type="GO" id="GO:0006265">
    <property type="term" value="P:DNA topological change"/>
    <property type="evidence" value="ECO:0007669"/>
    <property type="project" value="InterPro"/>
</dbReference>
<dbReference type="GO" id="GO:0005524">
    <property type="term" value="F:ATP binding"/>
    <property type="evidence" value="ECO:0007669"/>
    <property type="project" value="InterPro"/>
</dbReference>
<evidence type="ECO:0000256" key="7">
    <source>
        <dbReference type="ARBA" id="ARBA00023029"/>
    </source>
</evidence>